<reference evidence="2 3" key="1">
    <citation type="submission" date="2023-08" db="EMBL/GenBank/DDBJ databases">
        <authorList>
            <person name="Folkvardsen B D."/>
            <person name="Norman A."/>
        </authorList>
    </citation>
    <scope>NUCLEOTIDE SEQUENCE [LARGE SCALE GENOMIC DNA]</scope>
    <source>
        <strain evidence="2 3">Mu0053</strain>
    </source>
</reference>
<name>A0ABM9M1T6_9MYCO</name>
<dbReference type="Proteomes" id="UP001190465">
    <property type="component" value="Chromosome"/>
</dbReference>
<dbReference type="EMBL" id="OY726397">
    <property type="protein sequence ID" value="CAJ1508673.1"/>
    <property type="molecule type" value="Genomic_DNA"/>
</dbReference>
<dbReference type="InterPro" id="IPR012336">
    <property type="entry name" value="Thioredoxin-like_fold"/>
</dbReference>
<proteinExistence type="predicted"/>
<gene>
    <name evidence="2" type="ORF">MU0053_003929</name>
</gene>
<dbReference type="InterPro" id="IPR036249">
    <property type="entry name" value="Thioredoxin-like_sf"/>
</dbReference>
<sequence>MRAPEGVTMGWRGLLAAAAVAALLLSGCTTTITGAARPDLRGPGVELTPDGAGIILGFTDAAVQLELFTEPQCHRCAYLQSEYGDEIKSHLDSGRLALTYRPMMFLDDVTGSGYSATVTNALFLAVDPAVSAGGYQGFVQQLWAHQDLSQLRFSDGDFAAIATRSGLPAPVVQSIGQGTDAVDTAAVADVNAALLEEVYGEVATPVVYDPASRETLDIDDPRWLADLMRSA</sequence>
<dbReference type="SUPFAM" id="SSF52833">
    <property type="entry name" value="Thioredoxin-like"/>
    <property type="match status" value="1"/>
</dbReference>
<dbReference type="Pfam" id="PF13462">
    <property type="entry name" value="Thioredoxin_4"/>
    <property type="match status" value="1"/>
</dbReference>
<dbReference type="PROSITE" id="PS51257">
    <property type="entry name" value="PROKAR_LIPOPROTEIN"/>
    <property type="match status" value="1"/>
</dbReference>
<keyword evidence="3" id="KW-1185">Reference proteome</keyword>
<dbReference type="RefSeq" id="WP_308479269.1">
    <property type="nucleotide sequence ID" value="NZ_OY726397.1"/>
</dbReference>
<protein>
    <submittedName>
        <fullName evidence="2">Thioredoxin domain-containing protein</fullName>
    </submittedName>
</protein>
<accession>A0ABM9M1T6</accession>
<organism evidence="2 3">
    <name type="scientific">[Mycobacterium] burgundiense</name>
    <dbReference type="NCBI Taxonomy" id="3064286"/>
    <lineage>
        <taxon>Bacteria</taxon>
        <taxon>Bacillati</taxon>
        <taxon>Actinomycetota</taxon>
        <taxon>Actinomycetes</taxon>
        <taxon>Mycobacteriales</taxon>
        <taxon>Mycobacteriaceae</taxon>
        <taxon>Mycolicibacterium</taxon>
    </lineage>
</organism>
<evidence type="ECO:0000313" key="2">
    <source>
        <dbReference type="EMBL" id="CAJ1508673.1"/>
    </source>
</evidence>
<evidence type="ECO:0000259" key="1">
    <source>
        <dbReference type="Pfam" id="PF13462"/>
    </source>
</evidence>
<dbReference type="Gene3D" id="3.40.30.10">
    <property type="entry name" value="Glutaredoxin"/>
    <property type="match status" value="1"/>
</dbReference>
<evidence type="ECO:0000313" key="3">
    <source>
        <dbReference type="Proteomes" id="UP001190465"/>
    </source>
</evidence>
<feature type="domain" description="Thioredoxin-like fold" evidence="1">
    <location>
        <begin position="52"/>
        <end position="122"/>
    </location>
</feature>